<keyword evidence="6 7" id="KW-0472">Membrane</keyword>
<keyword evidence="7" id="KW-0812">Transmembrane</keyword>
<keyword evidence="3" id="KW-0645">Protease</keyword>
<evidence type="ECO:0000256" key="1">
    <source>
        <dbReference type="ARBA" id="ARBA00004370"/>
    </source>
</evidence>
<dbReference type="InterPro" id="IPR004635">
    <property type="entry name" value="Pept_S49_SppA"/>
</dbReference>
<feature type="transmembrane region" description="Helical" evidence="7">
    <location>
        <begin position="21"/>
        <end position="42"/>
    </location>
</feature>
<feature type="domain" description="Peptidase S49" evidence="8">
    <location>
        <begin position="133"/>
        <end position="278"/>
    </location>
</feature>
<evidence type="ECO:0000256" key="7">
    <source>
        <dbReference type="SAM" id="Phobius"/>
    </source>
</evidence>
<dbReference type="InterPro" id="IPR029045">
    <property type="entry name" value="ClpP/crotonase-like_dom_sf"/>
</dbReference>
<feature type="domain" description="Peptidase S49" evidence="8">
    <location>
        <begin position="388"/>
        <end position="538"/>
    </location>
</feature>
<evidence type="ECO:0000256" key="3">
    <source>
        <dbReference type="ARBA" id="ARBA00022670"/>
    </source>
</evidence>
<evidence type="ECO:0000256" key="6">
    <source>
        <dbReference type="ARBA" id="ARBA00023136"/>
    </source>
</evidence>
<accession>A0ABP9RXT0</accession>
<name>A0ABP9RXT0_9GAMM</name>
<organism evidence="9 10">
    <name type="scientific">Ferrimonas gelatinilytica</name>
    <dbReference type="NCBI Taxonomy" id="1255257"/>
    <lineage>
        <taxon>Bacteria</taxon>
        <taxon>Pseudomonadati</taxon>
        <taxon>Pseudomonadota</taxon>
        <taxon>Gammaproteobacteria</taxon>
        <taxon>Alteromonadales</taxon>
        <taxon>Ferrimonadaceae</taxon>
        <taxon>Ferrimonas</taxon>
    </lineage>
</organism>
<dbReference type="PIRSF" id="PIRSF001217">
    <property type="entry name" value="Protease_4_SppA"/>
    <property type="match status" value="1"/>
</dbReference>
<dbReference type="RefSeq" id="WP_345315665.1">
    <property type="nucleotide sequence ID" value="NZ_BAABLF010000005.1"/>
</dbReference>
<dbReference type="InterPro" id="IPR047272">
    <property type="entry name" value="S49_SppA_C"/>
</dbReference>
<evidence type="ECO:0000313" key="9">
    <source>
        <dbReference type="EMBL" id="GAA5188061.1"/>
    </source>
</evidence>
<dbReference type="Gene3D" id="6.20.330.10">
    <property type="match status" value="1"/>
</dbReference>
<dbReference type="PANTHER" id="PTHR33209:SF1">
    <property type="entry name" value="PEPTIDASE S49 DOMAIN-CONTAINING PROTEIN"/>
    <property type="match status" value="1"/>
</dbReference>
<keyword evidence="7" id="KW-1133">Transmembrane helix</keyword>
<evidence type="ECO:0000256" key="2">
    <source>
        <dbReference type="ARBA" id="ARBA00008683"/>
    </source>
</evidence>
<sequence length="610" mass="66196">MAKQPSLIVRFFKLLGSLLNGVRLLVVNLLFFLVLGGLLVLFSDSDTIPLESGSALVLRLDGVLVEQKQELDPFEMLTADQDAPKEILLSDVLFAIEQAAKDDRISGLVLRPGDLVAGLTKLDDIGQALADFKGSGKPIIMQAGWLDQKNYYLASFADEIQLNPGGMVTIEGLGIYRLYYKEALDKLKIHTHLFRVGKYKSFAESFTETGMSDPAREANQELLTDLWQRFTGVIVDNRGIDPEVLNRDLNELAQALESVQGDFAQLALRSGLVDKLYTDVQMRDDLLSRFGHSTVEPNQPKMVGLTTYLTRVKPVLTDKSTAPIGVIVAKGTILNGEQPSGSIGGVSTARLIREARLNDQIKAVVLRIDSGGGSAFASEQIRQELLALQQAGKPVVASMGSVAASGGYWIAANADRIYAQPNTITGSIGIISLITTFEDAADALGIGMDGVGTKEMAGLSVLRPLPDSFKTILQMNMNKGYREFIQLVADARGMSPEAVDEVAQGRIWSGQSAKALGLVDQLGDLDDAIASAAELANVDHPEYRIVAPELTPEQQLLQTLMGQAQSWLPQPQSNALSRLGRRLLAPLTQQLQLDDPQHLYLLCLECQATL</sequence>
<comment type="subcellular location">
    <subcellularLocation>
        <location evidence="1">Membrane</location>
    </subcellularLocation>
</comment>
<reference evidence="10" key="1">
    <citation type="journal article" date="2019" name="Int. J. Syst. Evol. Microbiol.">
        <title>The Global Catalogue of Microorganisms (GCM) 10K type strain sequencing project: providing services to taxonomists for standard genome sequencing and annotation.</title>
        <authorList>
            <consortium name="The Broad Institute Genomics Platform"/>
            <consortium name="The Broad Institute Genome Sequencing Center for Infectious Disease"/>
            <person name="Wu L."/>
            <person name="Ma J."/>
        </authorList>
    </citation>
    <scope>NUCLEOTIDE SEQUENCE [LARGE SCALE GENOMIC DNA]</scope>
    <source>
        <strain evidence="10">JCM 18720</strain>
    </source>
</reference>
<keyword evidence="10" id="KW-1185">Reference proteome</keyword>
<protein>
    <submittedName>
        <fullName evidence="9">Signal peptide peptidase SppA</fullName>
    </submittedName>
</protein>
<dbReference type="CDD" id="cd07023">
    <property type="entry name" value="S49_Sppa_N_C"/>
    <property type="match status" value="1"/>
</dbReference>
<gene>
    <name evidence="9" type="primary">sppA</name>
    <name evidence="9" type="ORF">GCM10025772_07110</name>
</gene>
<dbReference type="NCBIfam" id="TIGR00706">
    <property type="entry name" value="SppA_dom"/>
    <property type="match status" value="1"/>
</dbReference>
<dbReference type="Pfam" id="PF01343">
    <property type="entry name" value="Peptidase_S49"/>
    <property type="match status" value="2"/>
</dbReference>
<dbReference type="CDD" id="cd07018">
    <property type="entry name" value="S49_SppA_67K_type"/>
    <property type="match status" value="1"/>
</dbReference>
<dbReference type="SUPFAM" id="SSF52096">
    <property type="entry name" value="ClpP/crotonase"/>
    <property type="match status" value="2"/>
</dbReference>
<dbReference type="InterPro" id="IPR002142">
    <property type="entry name" value="Peptidase_S49"/>
</dbReference>
<dbReference type="Gene3D" id="3.90.226.10">
    <property type="entry name" value="2-enoyl-CoA Hydratase, Chain A, domain 1"/>
    <property type="match status" value="3"/>
</dbReference>
<keyword evidence="4" id="KW-0378">Hydrolase</keyword>
<evidence type="ECO:0000256" key="4">
    <source>
        <dbReference type="ARBA" id="ARBA00022801"/>
    </source>
</evidence>
<dbReference type="NCBIfam" id="TIGR00705">
    <property type="entry name" value="SppA_67K"/>
    <property type="match status" value="1"/>
</dbReference>
<dbReference type="Proteomes" id="UP001501600">
    <property type="component" value="Unassembled WGS sequence"/>
</dbReference>
<proteinExistence type="inferred from homology"/>
<dbReference type="EMBL" id="BAABLF010000005">
    <property type="protein sequence ID" value="GAA5188061.1"/>
    <property type="molecule type" value="Genomic_DNA"/>
</dbReference>
<dbReference type="InterPro" id="IPR004634">
    <property type="entry name" value="Pept_S49_pIV"/>
</dbReference>
<evidence type="ECO:0000259" key="8">
    <source>
        <dbReference type="Pfam" id="PF01343"/>
    </source>
</evidence>
<evidence type="ECO:0000313" key="10">
    <source>
        <dbReference type="Proteomes" id="UP001501600"/>
    </source>
</evidence>
<keyword evidence="5" id="KW-0720">Serine protease</keyword>
<dbReference type="PANTHER" id="PTHR33209">
    <property type="entry name" value="PROTEASE 4"/>
    <property type="match status" value="1"/>
</dbReference>
<comment type="similarity">
    <text evidence="2">Belongs to the peptidase S49 family.</text>
</comment>
<comment type="caution">
    <text evidence="9">The sequence shown here is derived from an EMBL/GenBank/DDBJ whole genome shotgun (WGS) entry which is preliminary data.</text>
</comment>
<dbReference type="InterPro" id="IPR047217">
    <property type="entry name" value="S49_SppA_67K_type_N"/>
</dbReference>
<evidence type="ECO:0000256" key="5">
    <source>
        <dbReference type="ARBA" id="ARBA00022825"/>
    </source>
</evidence>